<organism evidence="2 3">
    <name type="scientific">Candidatus Wallbacteria bacterium GWC2_49_35</name>
    <dbReference type="NCBI Taxonomy" id="1817813"/>
    <lineage>
        <taxon>Bacteria</taxon>
        <taxon>Candidatus Walliibacteriota</taxon>
    </lineage>
</organism>
<dbReference type="AlphaFoldDB" id="A0A1F7WEI0"/>
<comment type="caution">
    <text evidence="2">The sequence shown here is derived from an EMBL/GenBank/DDBJ whole genome shotgun (WGS) entry which is preliminary data.</text>
</comment>
<dbReference type="InterPro" id="IPR013813">
    <property type="entry name" value="Endoribo_LPSP/chorism_mut-like"/>
</dbReference>
<dbReference type="Gene3D" id="3.30.1330.40">
    <property type="entry name" value="RutC-like"/>
    <property type="match status" value="1"/>
</dbReference>
<dbReference type="EMBL" id="MGFH01000246">
    <property type="protein sequence ID" value="OGM00957.1"/>
    <property type="molecule type" value="Genomic_DNA"/>
</dbReference>
<dbReference type="Proteomes" id="UP000178735">
    <property type="component" value="Unassembled WGS sequence"/>
</dbReference>
<sequence>MNIIEKLKEMNIELPKPAAPLAAYVPVVISGGAAYVSGQLPVKDGKVVYSGTFGNDISIEDGQKAAQLCAVNILAALSGALGGDLGRVGRLVKISGFCSATSDFKDHPKVINGASEFFKSVMGDNGAHARAALGVSSLPLGAAVEIEAIFKID</sequence>
<dbReference type="CDD" id="cd02199">
    <property type="entry name" value="YjgF_YER057c_UK114_like_1"/>
    <property type="match status" value="1"/>
</dbReference>
<name>A0A1F7WEI0_9BACT</name>
<dbReference type="SUPFAM" id="SSF55298">
    <property type="entry name" value="YjgF-like"/>
    <property type="match status" value="1"/>
</dbReference>
<gene>
    <name evidence="2" type="ORF">A2008_09905</name>
</gene>
<dbReference type="InterPro" id="IPR035959">
    <property type="entry name" value="RutC-like_sf"/>
</dbReference>
<evidence type="ECO:0000313" key="3">
    <source>
        <dbReference type="Proteomes" id="UP000178735"/>
    </source>
</evidence>
<feature type="domain" description="Endoribonuclease L-PSP/chorismate mutase-like" evidence="1">
    <location>
        <begin position="9"/>
        <end position="141"/>
    </location>
</feature>
<proteinExistence type="predicted"/>
<protein>
    <recommendedName>
        <fullName evidence="1">Endoribonuclease L-PSP/chorismate mutase-like domain-containing protein</fullName>
    </recommendedName>
</protein>
<dbReference type="Pfam" id="PF14588">
    <property type="entry name" value="YjgF_endoribonc"/>
    <property type="match status" value="1"/>
</dbReference>
<dbReference type="PANTHER" id="PTHR43760">
    <property type="entry name" value="ENDORIBONUCLEASE-RELATED"/>
    <property type="match status" value="1"/>
</dbReference>
<dbReference type="PANTHER" id="PTHR43760:SF1">
    <property type="entry name" value="ENDORIBONUCLEASE L-PSP_CHORISMATE MUTASE-LIKE DOMAIN-CONTAINING PROTEIN"/>
    <property type="match status" value="1"/>
</dbReference>
<evidence type="ECO:0000313" key="2">
    <source>
        <dbReference type="EMBL" id="OGM00957.1"/>
    </source>
</evidence>
<accession>A0A1F7WEI0</accession>
<dbReference type="STRING" id="1817813.A2008_09905"/>
<evidence type="ECO:0000259" key="1">
    <source>
        <dbReference type="Pfam" id="PF14588"/>
    </source>
</evidence>
<reference evidence="2 3" key="1">
    <citation type="journal article" date="2016" name="Nat. Commun.">
        <title>Thousands of microbial genomes shed light on interconnected biogeochemical processes in an aquifer system.</title>
        <authorList>
            <person name="Anantharaman K."/>
            <person name="Brown C.T."/>
            <person name="Hug L.A."/>
            <person name="Sharon I."/>
            <person name="Castelle C.J."/>
            <person name="Probst A.J."/>
            <person name="Thomas B.C."/>
            <person name="Singh A."/>
            <person name="Wilkins M.J."/>
            <person name="Karaoz U."/>
            <person name="Brodie E.L."/>
            <person name="Williams K.H."/>
            <person name="Hubbard S.S."/>
            <person name="Banfield J.F."/>
        </authorList>
    </citation>
    <scope>NUCLEOTIDE SEQUENCE [LARGE SCALE GENOMIC DNA]</scope>
</reference>